<dbReference type="OrthoDB" id="2913980at2"/>
<protein>
    <submittedName>
        <fullName evidence="2">Uncharacterized protein</fullName>
    </submittedName>
</protein>
<keyword evidence="3" id="KW-1185">Reference proteome</keyword>
<feature type="transmembrane region" description="Helical" evidence="1">
    <location>
        <begin position="100"/>
        <end position="122"/>
    </location>
</feature>
<proteinExistence type="predicted"/>
<dbReference type="Proteomes" id="UP000182491">
    <property type="component" value="Unassembled WGS sequence"/>
</dbReference>
<dbReference type="STRING" id="388950.GCA_001611675_00270"/>
<reference evidence="3" key="1">
    <citation type="submission" date="2016-10" db="EMBL/GenBank/DDBJ databases">
        <authorList>
            <person name="Varghese N."/>
        </authorList>
    </citation>
    <scope>NUCLEOTIDE SEQUENCE [LARGE SCALE GENOMIC DNA]</scope>
    <source>
        <strain evidence="3">DSM 18820</strain>
    </source>
</reference>
<keyword evidence="1" id="KW-0472">Membrane</keyword>
<keyword evidence="1" id="KW-0812">Transmembrane</keyword>
<evidence type="ECO:0000313" key="3">
    <source>
        <dbReference type="Proteomes" id="UP000182491"/>
    </source>
</evidence>
<accession>A0A1I7GPZ0</accession>
<gene>
    <name evidence="2" type="ORF">SAMN04487941_1175</name>
</gene>
<evidence type="ECO:0000256" key="1">
    <source>
        <dbReference type="SAM" id="Phobius"/>
    </source>
</evidence>
<keyword evidence="1" id="KW-1133">Transmembrane helix</keyword>
<organism evidence="2 3">
    <name type="scientific">Pontibacter akesuensis</name>
    <dbReference type="NCBI Taxonomy" id="388950"/>
    <lineage>
        <taxon>Bacteria</taxon>
        <taxon>Pseudomonadati</taxon>
        <taxon>Bacteroidota</taxon>
        <taxon>Cytophagia</taxon>
        <taxon>Cytophagales</taxon>
        <taxon>Hymenobacteraceae</taxon>
        <taxon>Pontibacter</taxon>
    </lineage>
</organism>
<evidence type="ECO:0000313" key="2">
    <source>
        <dbReference type="EMBL" id="SFU50411.1"/>
    </source>
</evidence>
<sequence length="144" mass="15779">MNTKIVMASSAILLGAAGVVLTFVPDELVRYMRWAPMESLLFVVQLLGALYFAFGMLNWMAKGSLIGGIYNRPIAIANLSHFLIAGLALAKGLIAHPDLPLSVCLIGIVYIVFTVLFGIILFRHPLSQPSQHDSKTNKPVEYHQ</sequence>
<name>A0A1I7GPZ0_9BACT</name>
<feature type="transmembrane region" description="Helical" evidence="1">
    <location>
        <begin position="73"/>
        <end position="94"/>
    </location>
</feature>
<dbReference type="RefSeq" id="WP_068836497.1">
    <property type="nucleotide sequence ID" value="NZ_BMXC01000001.1"/>
</dbReference>
<feature type="transmembrane region" description="Helical" evidence="1">
    <location>
        <begin position="42"/>
        <end position="61"/>
    </location>
</feature>
<dbReference type="EMBL" id="FPCA01000001">
    <property type="protein sequence ID" value="SFU50411.1"/>
    <property type="molecule type" value="Genomic_DNA"/>
</dbReference>
<dbReference type="AlphaFoldDB" id="A0A1I7GPZ0"/>